<organism evidence="2 4">
    <name type="scientific">Kurthia zopfii</name>
    <dbReference type="NCBI Taxonomy" id="1650"/>
    <lineage>
        <taxon>Bacteria</taxon>
        <taxon>Bacillati</taxon>
        <taxon>Bacillota</taxon>
        <taxon>Bacilli</taxon>
        <taxon>Bacillales</taxon>
        <taxon>Caryophanaceae</taxon>
        <taxon>Kurthia</taxon>
    </lineage>
</organism>
<evidence type="ECO:0000313" key="3">
    <source>
        <dbReference type="EMBL" id="TDR34989.1"/>
    </source>
</evidence>
<evidence type="ECO:0000313" key="2">
    <source>
        <dbReference type="EMBL" id="STX09621.1"/>
    </source>
</evidence>
<feature type="chain" id="PRO_5039499844" evidence="1">
    <location>
        <begin position="23"/>
        <end position="188"/>
    </location>
</feature>
<reference evidence="3 5" key="2">
    <citation type="submission" date="2019-03" db="EMBL/GenBank/DDBJ databases">
        <title>Genomic Encyclopedia of Type Strains, Phase IV (KMG-IV): sequencing the most valuable type-strain genomes for metagenomic binning, comparative biology and taxonomic classification.</title>
        <authorList>
            <person name="Goeker M."/>
        </authorList>
    </citation>
    <scope>NUCLEOTIDE SEQUENCE [LARGE SCALE GENOMIC DNA]</scope>
    <source>
        <strain evidence="3 5">DSM 20580</strain>
    </source>
</reference>
<keyword evidence="1" id="KW-0732">Signal</keyword>
<comment type="caution">
    <text evidence="2">The sequence shown here is derived from an EMBL/GenBank/DDBJ whole genome shotgun (WGS) entry which is preliminary data.</text>
</comment>
<dbReference type="AlphaFoldDB" id="A0A8B4QAD3"/>
<dbReference type="EMBL" id="SNZG01000033">
    <property type="protein sequence ID" value="TDR34989.1"/>
    <property type="molecule type" value="Genomic_DNA"/>
</dbReference>
<proteinExistence type="predicted"/>
<evidence type="ECO:0000313" key="4">
    <source>
        <dbReference type="Proteomes" id="UP000254330"/>
    </source>
</evidence>
<evidence type="ECO:0000256" key="1">
    <source>
        <dbReference type="SAM" id="SignalP"/>
    </source>
</evidence>
<feature type="signal peptide" evidence="1">
    <location>
        <begin position="1"/>
        <end position="22"/>
    </location>
</feature>
<name>A0A8B4QAD3_9BACL</name>
<sequence length="188" mass="21368">MKKLLFALLCSFALLFSLSSTADAKTILAKKASDYTFNEKIYKKAYVNSFGKYSLCGKKKSVLIYGGDPFSDALHCNKKYYYYSTSDNSLRFGLYGTDFTIAGFPFPLAKGKSRIQNYSYSESLAGKTHIYITATKLKKYKTKAGTFKNVLKIKQSNSYYYLAKNRGIIKHTTLKGKTFFEITKFVKK</sequence>
<dbReference type="RefSeq" id="WP_109350434.1">
    <property type="nucleotide sequence ID" value="NZ_BJUE01000033.1"/>
</dbReference>
<accession>A0A8B4QAD3</accession>
<dbReference type="Proteomes" id="UP000294641">
    <property type="component" value="Unassembled WGS sequence"/>
</dbReference>
<dbReference type="OrthoDB" id="2453732at2"/>
<gene>
    <name evidence="3" type="ORF">DFR61_13324</name>
    <name evidence="2" type="ORF">NCTC10597_01309</name>
</gene>
<dbReference type="EMBL" id="UGNP01000001">
    <property type="protein sequence ID" value="STX09621.1"/>
    <property type="molecule type" value="Genomic_DNA"/>
</dbReference>
<reference evidence="2 4" key="1">
    <citation type="submission" date="2018-06" db="EMBL/GenBank/DDBJ databases">
        <authorList>
            <consortium name="Pathogen Informatics"/>
            <person name="Doyle S."/>
        </authorList>
    </citation>
    <scope>NUCLEOTIDE SEQUENCE [LARGE SCALE GENOMIC DNA]</scope>
    <source>
        <strain evidence="2 4">NCTC10597</strain>
    </source>
</reference>
<evidence type="ECO:0000313" key="5">
    <source>
        <dbReference type="Proteomes" id="UP000294641"/>
    </source>
</evidence>
<dbReference type="Proteomes" id="UP000254330">
    <property type="component" value="Unassembled WGS sequence"/>
</dbReference>
<protein>
    <submittedName>
        <fullName evidence="2">Uncharacterized protein</fullName>
    </submittedName>
</protein>
<keyword evidence="5" id="KW-1185">Reference proteome</keyword>